<feature type="repeat" description="WD" evidence="3">
    <location>
        <begin position="3282"/>
        <end position="3323"/>
    </location>
</feature>
<gene>
    <name evidence="7" type="ORF">C9374_011841</name>
</gene>
<dbReference type="Pfam" id="PF20426">
    <property type="entry name" value="NBCH_WD40"/>
    <property type="match status" value="1"/>
</dbReference>
<dbReference type="GO" id="GO:0008104">
    <property type="term" value="P:intracellular protein localization"/>
    <property type="evidence" value="ECO:0007669"/>
    <property type="project" value="TreeGrafter"/>
</dbReference>
<keyword evidence="8" id="KW-1185">Reference proteome</keyword>
<dbReference type="PANTHER" id="PTHR13743:SF112">
    <property type="entry name" value="BEACH DOMAIN-CONTAINING PROTEIN"/>
    <property type="match status" value="1"/>
</dbReference>
<protein>
    <recommendedName>
        <fullName evidence="9">BEACH domain-containing protein</fullName>
    </recommendedName>
</protein>
<keyword evidence="2" id="KW-0677">Repeat</keyword>
<dbReference type="FunFam" id="1.10.1540.10:FF:000001">
    <property type="entry name" value="neurobeachin isoform X1"/>
    <property type="match status" value="1"/>
</dbReference>
<dbReference type="PANTHER" id="PTHR13743">
    <property type="entry name" value="BEIGE/BEACH-RELATED"/>
    <property type="match status" value="1"/>
</dbReference>
<organism evidence="7 8">
    <name type="scientific">Naegleria lovaniensis</name>
    <name type="common">Amoeba</name>
    <dbReference type="NCBI Taxonomy" id="51637"/>
    <lineage>
        <taxon>Eukaryota</taxon>
        <taxon>Discoba</taxon>
        <taxon>Heterolobosea</taxon>
        <taxon>Tetramitia</taxon>
        <taxon>Eutetramitia</taxon>
        <taxon>Vahlkampfiidae</taxon>
        <taxon>Naegleria</taxon>
    </lineage>
</organism>
<feature type="repeat" description="WD" evidence="3">
    <location>
        <begin position="3330"/>
        <end position="3371"/>
    </location>
</feature>
<feature type="domain" description="BEACH-type PH" evidence="6">
    <location>
        <begin position="2684"/>
        <end position="2793"/>
    </location>
</feature>
<evidence type="ECO:0000256" key="3">
    <source>
        <dbReference type="PROSITE-ProRule" id="PRU00221"/>
    </source>
</evidence>
<dbReference type="Gene3D" id="1.10.1540.10">
    <property type="entry name" value="BEACH domain"/>
    <property type="match status" value="1"/>
</dbReference>
<dbReference type="RefSeq" id="XP_044542926.1">
    <property type="nucleotide sequence ID" value="XM_044687541.1"/>
</dbReference>
<reference evidence="7 8" key="1">
    <citation type="journal article" date="2018" name="BMC Genomics">
        <title>The genome of Naegleria lovaniensis, the basis for a comparative approach to unravel pathogenicity factors of the human pathogenic amoeba N. fowleri.</title>
        <authorList>
            <person name="Liechti N."/>
            <person name="Schurch N."/>
            <person name="Bruggmann R."/>
            <person name="Wittwer M."/>
        </authorList>
    </citation>
    <scope>NUCLEOTIDE SEQUENCE [LARGE SCALE GENOMIC DNA]</scope>
    <source>
        <strain evidence="7 8">ATCC 30569</strain>
    </source>
</reference>
<dbReference type="InterPro" id="IPR011993">
    <property type="entry name" value="PH-like_dom_sf"/>
</dbReference>
<dbReference type="Gene3D" id="2.130.10.10">
    <property type="entry name" value="YVTN repeat-like/Quinoprotein amine dehydrogenase"/>
    <property type="match status" value="1"/>
</dbReference>
<dbReference type="Gene3D" id="2.30.29.30">
    <property type="entry name" value="Pleckstrin-homology domain (PH domain)/Phosphotyrosine-binding domain (PTB)"/>
    <property type="match status" value="1"/>
</dbReference>
<dbReference type="PROSITE" id="PS50082">
    <property type="entry name" value="WD_REPEATS_2"/>
    <property type="match status" value="2"/>
</dbReference>
<dbReference type="Pfam" id="PF14844">
    <property type="entry name" value="PH_BEACH"/>
    <property type="match status" value="1"/>
</dbReference>
<dbReference type="InterPro" id="IPR000409">
    <property type="entry name" value="BEACH_dom"/>
</dbReference>
<evidence type="ECO:0000313" key="7">
    <source>
        <dbReference type="EMBL" id="KAG2373752.1"/>
    </source>
</evidence>
<dbReference type="GO" id="GO:0019901">
    <property type="term" value="F:protein kinase binding"/>
    <property type="evidence" value="ECO:0007669"/>
    <property type="project" value="TreeGrafter"/>
</dbReference>
<dbReference type="InterPro" id="IPR046852">
    <property type="entry name" value="Neurobeachin_a-sol"/>
</dbReference>
<comment type="caution">
    <text evidence="7">The sequence shown here is derived from an EMBL/GenBank/DDBJ whole genome shotgun (WGS) entry which is preliminary data.</text>
</comment>
<dbReference type="PROSITE" id="PS50197">
    <property type="entry name" value="BEACH"/>
    <property type="match status" value="1"/>
</dbReference>
<dbReference type="InterPro" id="IPR023362">
    <property type="entry name" value="PH-BEACH_dom"/>
</dbReference>
<proteinExistence type="predicted"/>
<evidence type="ECO:0000259" key="6">
    <source>
        <dbReference type="PROSITE" id="PS51783"/>
    </source>
</evidence>
<dbReference type="EMBL" id="PYSW02000051">
    <property type="protein sequence ID" value="KAG2373752.1"/>
    <property type="molecule type" value="Genomic_DNA"/>
</dbReference>
<dbReference type="CDD" id="cd06071">
    <property type="entry name" value="Beach"/>
    <property type="match status" value="1"/>
</dbReference>
<dbReference type="InterPro" id="IPR013320">
    <property type="entry name" value="ConA-like_dom_sf"/>
</dbReference>
<dbReference type="GO" id="GO:0016020">
    <property type="term" value="C:membrane"/>
    <property type="evidence" value="ECO:0007669"/>
    <property type="project" value="TreeGrafter"/>
</dbReference>
<evidence type="ECO:0000256" key="2">
    <source>
        <dbReference type="ARBA" id="ARBA00022737"/>
    </source>
</evidence>
<evidence type="ECO:0000256" key="4">
    <source>
        <dbReference type="SAM" id="MobiDB-lite"/>
    </source>
</evidence>
<dbReference type="SUPFAM" id="SSF50729">
    <property type="entry name" value="PH domain-like"/>
    <property type="match status" value="1"/>
</dbReference>
<dbReference type="Proteomes" id="UP000816034">
    <property type="component" value="Unassembled WGS sequence"/>
</dbReference>
<dbReference type="GO" id="GO:0005829">
    <property type="term" value="C:cytosol"/>
    <property type="evidence" value="ECO:0007669"/>
    <property type="project" value="TreeGrafter"/>
</dbReference>
<evidence type="ECO:0000259" key="5">
    <source>
        <dbReference type="PROSITE" id="PS50197"/>
    </source>
</evidence>
<sequence length="3522" mass="403592">MKNYLLRTLGLGKLNTSSNSSSSTPNKSLSLNTPGDSTPTGFDHFNFDRRDEEEYKRYEEIWAQPYTYLLDIAFESEELLKSWNLFVQENLSRESSKDSALSSFEKTTNSAFESFITQLKEKYNDWFPPQNVLELAVVTTQSNSRARSKAVTANNGLFSSVGVSSDVLGSLQSGSFSDISYSHDSTIQIQGFKGAIGHPIDVLSTVCSHFKHQVQTILKDFNLDKSNNLSIRSLYLLDIIEILTRSHHNRLFMREFNVLPFVSNILKTALCKLQLIIADKRFSDREISTLSIESAIEVENELRQCLDFVIYILSNGIQIFSHFCESVSYNTATNVPTNTTNTNNSDVPTPLSITRSSSINGGEPGKNNIWYQNNKNFRRQKMLTYITSREDIDFMDIIIEMLTTFRDSISKQYDGHHHSPKYYETWSFLFNFQEASLQMVRAIITTDKLKAISQLAEHQFRDIFLSRGGCDILVKYLGWPIEHVSILHDTEWFKIDILSLNAERLNYYFQTQLLTMKIITRLIESNYSYLRLFGKQGFNKIRETGLWISFFCTLSSDYESQAQTLRNNPLPQMGSIVRSRSGSLDLGNFRFPPTPISNSGSINVKPFPCPGFISKTANERAMHFFDCLRKLVKLSTIISFPKTLHSSTSTPGTPSSMPTFDNTYSSYSSVLHNTDQDITIQKNLSKLLFSFFLDNEGDKESITEKALQKLRLLSDFPFYFIDSINRLVSESQTALDVMVSNELYDVLFSKYFYFYGGSFNPINKIEEKRMANNSNPVKDENEGNELLMRSDICAYIECASAVLRSSVIDFMKYTSTIKGRNNVEECRKLIDILELYNENSFVASEIGLCLLDILRQNFDITQESLYSLKAMSVLSRVISKQHTLVMSLDMERPKSQFYHNEYTEDHVRAIEARNIILNVLDFALTHEKSLTLALQSHNTIEMMFKIILDPTLKNFVLVHVRQLLNAKNIEHSHEFEVLLTCFTEVFPVIMDNPTQPNLQLLMEMLAAVQKGLCGSNKKLLQTQFRDKLDKFMHLLNLNIPSNPSEADCISRHVLAIEVIRTLTALISDNSKSKQHFKTILGYDTFKNFILHCEQNKPSPDIFDVLFDMLSDGEFNSETNYTIQNPDVARLIFQLALNCDISYVAELVAKFSLLVEKSTNNRNICCSVGLISTLLELLTRFEKEANPEDKTIRDIVTLIETIGRHSITVKELKGFLTLIKQQSDRDHTTFLSILLKALANMTQSSPDAFFDFNGLASGLVLPVIDNRIWPNAKGYSISMWVRVESFVETRPASNANPSTFSPVSTRSFSFVTDSANLRKDLQMDTAAYKPRLASFFNSEGQGFEIYFENNYLKVSVQHSQKKQYTEVFDFKFDPKRWYHIMLTHSYGKGPFSFSKNELKLYVDGNSPCKVLFKYPTFHKPLDKCMIGSSFLVNENLQLGTFHKRQNSFQASENPNFNGQMGTLCVFDESLPPNIIQLIYGLGYNYMNCFQPTDSVLAKNNSKTSQEYLQLFDGSITQKIILCYSPKSRANLNKICVNNTPEAFHQLQLYNGLASLGESVPQIKTDIHQSMLNARILNGTQLCVTHNAKDIIGCLGGIKVLFPLFLQLDRLSHSDQVVSVNDRSEPYMVNTLFSLLIDLLSEHVDNLEDMARCRGFLVISFLLKQISPQHLTRSTIALIPTLLSCVQRHSLLYSDTINYLVFNFRLWIYTDAEVQKILFQQLLDLNNKKENFTKVREILGVQRLLDLMRWFYWFERSKNMDYEYQLGTEKICNPVTSAVLGQRPNIDDIREIRQKLILLLKGLTAKSSEIVVIGSDDKTMMGTPNIPMTTTSITYSELEAIVNYLADCSDSLQYDDIIEFVLELLLSPDGNAIAEMLYTMKAYQVFVQLLYIMKESTRLNVLKCIGQMLVLNSKMRQKMCADETFGFVAIYNALSVFNFTIQTYGVLRDIFLGNISKGKTKDILDQDDFEQTEYSYRVHSVIQPIFRLLVNTQPNVKHHILQNWKIQMKSNKAKDCVLHQVGWQEWLLNILCVSRLVDAAQPYDATQSAQFELCKDIVIELIAILLYHSLKTVKKGWRDIEDTIGHIILLKDRDQHLEGAEEILGSIYKRILDEYINDIQNDKIIANYNDRNSPILDNFVHLATFIEEYLFYFDSTYQSVSGSWLRKRVDANQTVLGTIRSIVTNTNTQTPTKSQDTVSTSSIMMREAALDPEIIYIDTSTVPSTPTYDTPITVSTPESTKRVDLNTSTSSTATTTTTNHQITYYTEDEINLRKGEDGIWRDLPIAEKLIYILTQWKLNIVSNYTSLRTVVQGGKRLRDGGTLRITLRLIRYCLRESQKPDPSLLDCIKRINQRDVESEKEILRFSELWAVTGDIENNDDFHTRLMCILAFLFDTMSRLVEKKRDDEALGIFITIREIFMTRKDHLEQALTTDDDKSILADDSVFSSKKQAVLSDFQVFHSKSWKLAWARFFVPAVRQTEKEEARFLEDIISRRKYTIQKLYDTVKDHETASAEFEKKLDSEMKVTLDNIRRQEKERIKKEKRGYEEFDFLASHYWKKTMRNVADERSIWGKQTDSVKWKLDKSITGKHIRLRLVRDFSGIDHKDASMKKSDQLAPSAQETSINKLLEIKEKGSFFIPNLSVITNQTSEDSTEDSNEVTSINANSQTIQPQQPFESEDQLNQKHVEKEKTIMKDIYCEMITPMIPFSGKMEITNKRIIWTADKENQCLTFGWSERVAKLVKTPREKTIYLEDLVEIRLMRYRLRKSSLEFYLNDESTVMFNFDKNERNKIYTKIISLKCPNLRSVEKSFSPIDNLQRAGWTKKWQQGKISNFEYLMILNMYAGRTINDLSQYPVFPWVIADYSSPTLDFTKESTFRDLSKPMGVVNPDKVKNVEEKYITLSDSGEPPYHYGSHYSTSAYVTYYLIRLEPYTTLARVVQGGKFDHADRMFESVAQTYDHCLHGEGDHKELIPEFFYLPEFLKKPNDLTLGEKQSGDQIGDVILPPWAKNAEDFIRINREALESDYVSQHLHEWIDLIFGYKQRGPEAVKAHNMFHYLTYEGTIDLDQLDERDKYPVLARIDNFGQTPSQLFKVSHPKKTNKRDSKYDTLLALSFQGSRQVNTVKISPIVFIKFYQTENTIVRVCVVTEDGLVYTTKAGNVNLQAIINDLAFLSNCKTIGFPLDDPVSLLSSNTTDSSTNSYMSSNPTHSTKQRRSLASLPKQGLGYKSNASNVKNYFSIPNTPIPNSIKDISIFSCGHFDNSFRISKPYSQPLHTKISTCQQNAIWRHKDLVTCCAICEEDKYFVTGSRDTTVMVWNIQNDSFLVTQQPTNILYGHDDEVTCVAVCNDLDTVISGSKDGTVIVHSLRRGKYIRTIKHPNNGVINTIGIARECKYSNDIEVLGRICVYSNDDMILYLYSLNGNLIAKAETNGALNCMRIFDCKYVIYGGDHSIVVRDLHSLKVIHKIDLRDQMSSVRSIEISNDEQMLFAGLDSGKLLIYGIENQNTNGGTTLNTNLSQPPSPRHN</sequence>
<dbReference type="PROSITE" id="PS51783">
    <property type="entry name" value="PH_BEACH"/>
    <property type="match status" value="1"/>
</dbReference>
<dbReference type="SUPFAM" id="SSF50978">
    <property type="entry name" value="WD40 repeat-like"/>
    <property type="match status" value="1"/>
</dbReference>
<dbReference type="Gene3D" id="2.60.120.200">
    <property type="match status" value="1"/>
</dbReference>
<dbReference type="InterPro" id="IPR046851">
    <property type="entry name" value="NBCH_WD40"/>
</dbReference>
<dbReference type="InterPro" id="IPR015943">
    <property type="entry name" value="WD40/YVTN_repeat-like_dom_sf"/>
</dbReference>
<dbReference type="SMART" id="SM00320">
    <property type="entry name" value="WD40"/>
    <property type="match status" value="4"/>
</dbReference>
<dbReference type="SUPFAM" id="SSF49899">
    <property type="entry name" value="Concanavalin A-like lectins/glucanases"/>
    <property type="match status" value="1"/>
</dbReference>
<dbReference type="InterPro" id="IPR036372">
    <property type="entry name" value="BEACH_dom_sf"/>
</dbReference>
<evidence type="ECO:0000256" key="1">
    <source>
        <dbReference type="ARBA" id="ARBA00022574"/>
    </source>
</evidence>
<feature type="compositionally biased region" description="Low complexity" evidence="4">
    <location>
        <begin position="3191"/>
        <end position="3202"/>
    </location>
</feature>
<dbReference type="CDD" id="cd01201">
    <property type="entry name" value="PH_BEACH"/>
    <property type="match status" value="1"/>
</dbReference>
<feature type="compositionally biased region" description="Low complexity" evidence="4">
    <location>
        <begin position="15"/>
        <end position="32"/>
    </location>
</feature>
<dbReference type="GeneID" id="68104295"/>
<feature type="region of interest" description="Disordered" evidence="4">
    <location>
        <begin position="15"/>
        <end position="45"/>
    </location>
</feature>
<name>A0AA88GDU3_NAELO</name>
<dbReference type="Pfam" id="PF15787">
    <property type="entry name" value="DUF4704"/>
    <property type="match status" value="1"/>
</dbReference>
<dbReference type="Pfam" id="PF20425">
    <property type="entry name" value="Neurobeachin"/>
    <property type="match status" value="1"/>
</dbReference>
<dbReference type="InterPro" id="IPR001680">
    <property type="entry name" value="WD40_rpt"/>
</dbReference>
<evidence type="ECO:0008006" key="9">
    <source>
        <dbReference type="Google" id="ProtNLM"/>
    </source>
</evidence>
<keyword evidence="1 3" id="KW-0853">WD repeat</keyword>
<dbReference type="Pfam" id="PF02138">
    <property type="entry name" value="Beach"/>
    <property type="match status" value="1"/>
</dbReference>
<feature type="domain" description="BEACH" evidence="5">
    <location>
        <begin position="2807"/>
        <end position="3095"/>
    </location>
</feature>
<dbReference type="SMART" id="SM01026">
    <property type="entry name" value="Beach"/>
    <property type="match status" value="1"/>
</dbReference>
<dbReference type="InterPro" id="IPR031570">
    <property type="entry name" value="NBEA/BDCP_DUF4704"/>
</dbReference>
<evidence type="ECO:0000313" key="8">
    <source>
        <dbReference type="Proteomes" id="UP000816034"/>
    </source>
</evidence>
<dbReference type="PROSITE" id="PS50294">
    <property type="entry name" value="WD_REPEATS_REGION"/>
    <property type="match status" value="1"/>
</dbReference>
<dbReference type="SUPFAM" id="SSF81837">
    <property type="entry name" value="BEACH domain"/>
    <property type="match status" value="1"/>
</dbReference>
<feature type="region of interest" description="Disordered" evidence="4">
    <location>
        <begin position="3191"/>
        <end position="3211"/>
    </location>
</feature>
<dbReference type="InterPro" id="IPR036322">
    <property type="entry name" value="WD40_repeat_dom_sf"/>
</dbReference>
<dbReference type="InterPro" id="IPR050865">
    <property type="entry name" value="BEACH_Domain"/>
</dbReference>
<accession>A0AA88GDU3</accession>